<dbReference type="Proteomes" id="UP001209570">
    <property type="component" value="Unassembled WGS sequence"/>
</dbReference>
<reference evidence="1" key="1">
    <citation type="submission" date="2021-12" db="EMBL/GenBank/DDBJ databases">
        <title>Prjna785345.</title>
        <authorList>
            <person name="Rujirawat T."/>
            <person name="Krajaejun T."/>
        </authorList>
    </citation>
    <scope>NUCLEOTIDE SEQUENCE</scope>
    <source>
        <strain evidence="1">Pi057C3</strain>
    </source>
</reference>
<gene>
    <name evidence="1" type="ORF">P43SY_003128</name>
</gene>
<organism evidence="1 2">
    <name type="scientific">Pythium insidiosum</name>
    <name type="common">Pythiosis disease agent</name>
    <dbReference type="NCBI Taxonomy" id="114742"/>
    <lineage>
        <taxon>Eukaryota</taxon>
        <taxon>Sar</taxon>
        <taxon>Stramenopiles</taxon>
        <taxon>Oomycota</taxon>
        <taxon>Peronosporomycetes</taxon>
        <taxon>Pythiales</taxon>
        <taxon>Pythiaceae</taxon>
        <taxon>Pythium</taxon>
    </lineage>
</organism>
<name>A0AAD5QA76_PYTIN</name>
<protein>
    <recommendedName>
        <fullName evidence="3">Phytanoyl-CoA dioxygenase</fullName>
    </recommendedName>
</protein>
<evidence type="ECO:0000313" key="2">
    <source>
        <dbReference type="Proteomes" id="UP001209570"/>
    </source>
</evidence>
<comment type="caution">
    <text evidence="1">The sequence shown here is derived from an EMBL/GenBank/DDBJ whole genome shotgun (WGS) entry which is preliminary data.</text>
</comment>
<dbReference type="AlphaFoldDB" id="A0AAD5QA76"/>
<dbReference type="Gene3D" id="2.60.120.620">
    <property type="entry name" value="q2cbj1_9rhob like domain"/>
    <property type="match status" value="1"/>
</dbReference>
<dbReference type="SUPFAM" id="SSF51197">
    <property type="entry name" value="Clavaminate synthase-like"/>
    <property type="match status" value="1"/>
</dbReference>
<proteinExistence type="predicted"/>
<evidence type="ECO:0000313" key="1">
    <source>
        <dbReference type="EMBL" id="KAJ0408402.1"/>
    </source>
</evidence>
<accession>A0AAD5QA76</accession>
<sequence length="466" mass="51290">MMHHWLALVETGTVAELTHVHSGIRFRALLEKKQDERSGKAADALPVLSLCSLERPYEKLRIALNAHVGWAIAAAKFAAFQVEDALDKEVNRTKIDGDDTDDAFIHLRSLAHQKKTNRDGETGWYLGVDMARGQSATASDALIGDAGRGPHSLFRLRIVSTRAAFAIDEAQTQFHGAFGNEPSSILSDSQRHAFMRDGYLQIRDVVPMRLVNAALRRINHELGIPGRMIDGGVEGSGKLAGNVSNSDDILNLFFLSGAKQYAEALVGSGRVVPPRGAQIAMRFPELGEPRDPVGTEWHTDGMRQGKLHPFTLLLGVTLSDVREPLAGNFTGKLHPFTLLLGVTLSDVREPLAGNFTVFPGSHQSLQKLLRDDGKLEGFDDECYQAESVWGDGTLPDLGIPLQLLASRGDIVLAHPNLAHRGGLNFSPDIRYQVYFRLKHDRHEELQAHAATDLWCDLDGLHHLTRE</sequence>
<evidence type="ECO:0008006" key="3">
    <source>
        <dbReference type="Google" id="ProtNLM"/>
    </source>
</evidence>
<dbReference type="EMBL" id="JAKCXM010000012">
    <property type="protein sequence ID" value="KAJ0408402.1"/>
    <property type="molecule type" value="Genomic_DNA"/>
</dbReference>
<keyword evidence="2" id="KW-1185">Reference proteome</keyword>